<dbReference type="EMBL" id="JACSQR010000009">
    <property type="protein sequence ID" value="MBD7947399.1"/>
    <property type="molecule type" value="Genomic_DNA"/>
</dbReference>
<evidence type="ECO:0000256" key="5">
    <source>
        <dbReference type="ARBA" id="ARBA00022618"/>
    </source>
</evidence>
<feature type="transmembrane region" description="Helical" evidence="11">
    <location>
        <begin position="21"/>
        <end position="41"/>
    </location>
</feature>
<comment type="subcellular location">
    <subcellularLocation>
        <location evidence="1">Cell membrane</location>
        <topology evidence="1">Single-pass membrane protein</topology>
    </subcellularLocation>
    <subcellularLocation>
        <location evidence="10">Cell membrane</location>
        <topology evidence="10">Single-pass type II membrane protein</topology>
    </subcellularLocation>
</comment>
<evidence type="ECO:0000256" key="3">
    <source>
        <dbReference type="ARBA" id="ARBA00022475"/>
    </source>
</evidence>
<evidence type="ECO:0000256" key="10">
    <source>
        <dbReference type="RuleBase" id="RU003879"/>
    </source>
</evidence>
<sequence length="152" mass="16582">MKQSPYRREKKALNAEMNVVPYIDVMLVLLVIFMVTAPMLITGVDVDLPKEQTNTISQSQLPVIVSLTDSGEIFISYENNIDLPISEPELIDTLTNLQNQNTDAGAQPLQVMINADKNNQYGAIMTLMATLQQAGIQKVGLLTGAPLPAPSL</sequence>
<dbReference type="RefSeq" id="WP_068408657.1">
    <property type="nucleotide sequence ID" value="NZ_JACSQR010000009.1"/>
</dbReference>
<name>A0ABR8RI53_9GAMM</name>
<keyword evidence="10" id="KW-0653">Protein transport</keyword>
<keyword evidence="13" id="KW-1185">Reference proteome</keyword>
<dbReference type="Proteomes" id="UP000606724">
    <property type="component" value="Unassembled WGS sequence"/>
</dbReference>
<comment type="similarity">
    <text evidence="2 10">Belongs to the ExbD/TolR family.</text>
</comment>
<gene>
    <name evidence="12" type="primary">tolR</name>
    <name evidence="12" type="ORF">H9653_05115</name>
</gene>
<dbReference type="InterPro" id="IPR003400">
    <property type="entry name" value="ExbD"/>
</dbReference>
<evidence type="ECO:0000256" key="4">
    <source>
        <dbReference type="ARBA" id="ARBA00022519"/>
    </source>
</evidence>
<organism evidence="12 13">
    <name type="scientific">Psychrobacter communis</name>
    <dbReference type="NCBI Taxonomy" id="2762238"/>
    <lineage>
        <taxon>Bacteria</taxon>
        <taxon>Pseudomonadati</taxon>
        <taxon>Pseudomonadota</taxon>
        <taxon>Gammaproteobacteria</taxon>
        <taxon>Moraxellales</taxon>
        <taxon>Moraxellaceae</taxon>
        <taxon>Psychrobacter</taxon>
    </lineage>
</organism>
<dbReference type="NCBIfam" id="TIGR02801">
    <property type="entry name" value="tolR"/>
    <property type="match status" value="1"/>
</dbReference>
<evidence type="ECO:0000256" key="8">
    <source>
        <dbReference type="ARBA" id="ARBA00023136"/>
    </source>
</evidence>
<protein>
    <submittedName>
        <fullName evidence="12">Protein TolR</fullName>
    </submittedName>
</protein>
<evidence type="ECO:0000313" key="13">
    <source>
        <dbReference type="Proteomes" id="UP000606724"/>
    </source>
</evidence>
<evidence type="ECO:0000256" key="11">
    <source>
        <dbReference type="SAM" id="Phobius"/>
    </source>
</evidence>
<keyword evidence="6 10" id="KW-0812">Transmembrane</keyword>
<comment type="caution">
    <text evidence="12">The sequence shown here is derived from an EMBL/GenBank/DDBJ whole genome shotgun (WGS) entry which is preliminary data.</text>
</comment>
<evidence type="ECO:0000256" key="1">
    <source>
        <dbReference type="ARBA" id="ARBA00004162"/>
    </source>
</evidence>
<proteinExistence type="inferred from homology"/>
<evidence type="ECO:0000256" key="7">
    <source>
        <dbReference type="ARBA" id="ARBA00022989"/>
    </source>
</evidence>
<keyword evidence="5" id="KW-0132">Cell division</keyword>
<keyword evidence="9" id="KW-0131">Cell cycle</keyword>
<dbReference type="InterPro" id="IPR014168">
    <property type="entry name" value="Tol-Pal_TolR"/>
</dbReference>
<evidence type="ECO:0000256" key="9">
    <source>
        <dbReference type="ARBA" id="ARBA00023306"/>
    </source>
</evidence>
<dbReference type="PANTHER" id="PTHR30558">
    <property type="entry name" value="EXBD MEMBRANE COMPONENT OF PMF-DRIVEN MACROMOLECULE IMPORT SYSTEM"/>
    <property type="match status" value="1"/>
</dbReference>
<keyword evidence="3" id="KW-1003">Cell membrane</keyword>
<dbReference type="Gene3D" id="3.30.420.270">
    <property type="match status" value="1"/>
</dbReference>
<keyword evidence="8 11" id="KW-0472">Membrane</keyword>
<evidence type="ECO:0000313" key="12">
    <source>
        <dbReference type="EMBL" id="MBD7947399.1"/>
    </source>
</evidence>
<dbReference type="Pfam" id="PF02472">
    <property type="entry name" value="ExbD"/>
    <property type="match status" value="1"/>
</dbReference>
<accession>A0ABR8RI53</accession>
<evidence type="ECO:0000256" key="6">
    <source>
        <dbReference type="ARBA" id="ARBA00022692"/>
    </source>
</evidence>
<keyword evidence="7 11" id="KW-1133">Transmembrane helix</keyword>
<dbReference type="PANTHER" id="PTHR30558:SF7">
    <property type="entry name" value="TOL-PAL SYSTEM PROTEIN TOLR"/>
    <property type="match status" value="1"/>
</dbReference>
<evidence type="ECO:0000256" key="2">
    <source>
        <dbReference type="ARBA" id="ARBA00005811"/>
    </source>
</evidence>
<reference evidence="12 13" key="1">
    <citation type="submission" date="2020-08" db="EMBL/GenBank/DDBJ databases">
        <title>A Genomic Blueprint of the Chicken Gut Microbiome.</title>
        <authorList>
            <person name="Gilroy R."/>
            <person name="Ravi A."/>
            <person name="Getino M."/>
            <person name="Pursley I."/>
            <person name="Horton D.L."/>
            <person name="Alikhan N.-F."/>
            <person name="Baker D."/>
            <person name="Gharbi K."/>
            <person name="Hall N."/>
            <person name="Watson M."/>
            <person name="Adriaenssens E.M."/>
            <person name="Foster-Nyarko E."/>
            <person name="Jarju S."/>
            <person name="Secka A."/>
            <person name="Antonio M."/>
            <person name="Oren A."/>
            <person name="Chaudhuri R."/>
            <person name="La Ragione R.M."/>
            <person name="Hildebrand F."/>
            <person name="Pallen M.J."/>
        </authorList>
    </citation>
    <scope>NUCLEOTIDE SEQUENCE [LARGE SCALE GENOMIC DNA]</scope>
    <source>
        <strain evidence="12 13">Sa4CVA2</strain>
    </source>
</reference>
<keyword evidence="10" id="KW-0813">Transport</keyword>
<keyword evidence="4" id="KW-0997">Cell inner membrane</keyword>